<dbReference type="Ensembl" id="ENSPTIT00000030693.1">
    <property type="protein sequence ID" value="ENSPTIP00000026144.1"/>
    <property type="gene ID" value="ENSPTIG00000021661.1"/>
</dbReference>
<keyword evidence="1" id="KW-0812">Transmembrane</keyword>
<reference evidence="2" key="2">
    <citation type="submission" date="2025-09" db="UniProtKB">
        <authorList>
            <consortium name="Ensembl"/>
        </authorList>
    </citation>
    <scope>IDENTIFICATION</scope>
</reference>
<evidence type="ECO:0000313" key="3">
    <source>
        <dbReference type="Proteomes" id="UP000675900"/>
    </source>
</evidence>
<keyword evidence="1" id="KW-0472">Membrane</keyword>
<sequence length="65" mass="7265">MASELAVTDTVNKCGKPISWWPMNAHEEKQRLILSAFSTLLSLCKMFGWMTLGSVVNLVVILPKE</sequence>
<name>A0A8C9L027_PANTA</name>
<protein>
    <submittedName>
        <fullName evidence="2">Uncharacterized protein</fullName>
    </submittedName>
</protein>
<proteinExistence type="predicted"/>
<dbReference type="AlphaFoldDB" id="A0A8C9L027"/>
<keyword evidence="3" id="KW-1185">Reference proteome</keyword>
<feature type="transmembrane region" description="Helical" evidence="1">
    <location>
        <begin position="32"/>
        <end position="62"/>
    </location>
</feature>
<dbReference type="GeneTree" id="ENSGT00910000148217"/>
<keyword evidence="1" id="KW-1133">Transmembrane helix</keyword>
<organism evidence="2 3">
    <name type="scientific">Panthera tigris altaica</name>
    <name type="common">Siberian tiger</name>
    <dbReference type="NCBI Taxonomy" id="74533"/>
    <lineage>
        <taxon>Eukaryota</taxon>
        <taxon>Metazoa</taxon>
        <taxon>Chordata</taxon>
        <taxon>Craniata</taxon>
        <taxon>Vertebrata</taxon>
        <taxon>Euteleostomi</taxon>
        <taxon>Mammalia</taxon>
        <taxon>Eutheria</taxon>
        <taxon>Laurasiatheria</taxon>
        <taxon>Carnivora</taxon>
        <taxon>Feliformia</taxon>
        <taxon>Felidae</taxon>
        <taxon>Pantherinae</taxon>
        <taxon>Panthera</taxon>
    </lineage>
</organism>
<accession>A0A8C9L027</accession>
<evidence type="ECO:0000256" key="1">
    <source>
        <dbReference type="SAM" id="Phobius"/>
    </source>
</evidence>
<reference evidence="2" key="1">
    <citation type="submission" date="2025-08" db="UniProtKB">
        <authorList>
            <consortium name="Ensembl"/>
        </authorList>
    </citation>
    <scope>IDENTIFICATION</scope>
</reference>
<dbReference type="Proteomes" id="UP000675900">
    <property type="component" value="Unassembled WGS sequence"/>
</dbReference>
<evidence type="ECO:0000313" key="2">
    <source>
        <dbReference type="Ensembl" id="ENSPTIP00000026144.1"/>
    </source>
</evidence>